<feature type="non-terminal residue" evidence="3">
    <location>
        <position position="1"/>
    </location>
</feature>
<dbReference type="GO" id="GO:0005509">
    <property type="term" value="F:calcium ion binding"/>
    <property type="evidence" value="ECO:0007669"/>
    <property type="project" value="InterPro"/>
</dbReference>
<organism evidence="3 4">
    <name type="scientific">Adineta ricciae</name>
    <name type="common">Rotifer</name>
    <dbReference type="NCBI Taxonomy" id="249248"/>
    <lineage>
        <taxon>Eukaryota</taxon>
        <taxon>Metazoa</taxon>
        <taxon>Spiralia</taxon>
        <taxon>Gnathifera</taxon>
        <taxon>Rotifera</taxon>
        <taxon>Eurotatoria</taxon>
        <taxon>Bdelloidea</taxon>
        <taxon>Adinetida</taxon>
        <taxon>Adinetidae</taxon>
        <taxon>Adineta</taxon>
    </lineage>
</organism>
<dbReference type="InterPro" id="IPR011992">
    <property type="entry name" value="EF-hand-dom_pair"/>
</dbReference>
<dbReference type="PROSITE" id="PS50222">
    <property type="entry name" value="EF_HAND_2"/>
    <property type="match status" value="1"/>
</dbReference>
<keyword evidence="4" id="KW-1185">Reference proteome</keyword>
<name>A0A816HRV1_ADIRI</name>
<keyword evidence="1" id="KW-0106">Calcium</keyword>
<dbReference type="Gene3D" id="1.10.238.10">
    <property type="entry name" value="EF-hand"/>
    <property type="match status" value="1"/>
</dbReference>
<proteinExistence type="predicted"/>
<evidence type="ECO:0000256" key="1">
    <source>
        <dbReference type="ARBA" id="ARBA00022837"/>
    </source>
</evidence>
<dbReference type="Proteomes" id="UP000663828">
    <property type="component" value="Unassembled WGS sequence"/>
</dbReference>
<gene>
    <name evidence="3" type="ORF">XAT740_LOCUS63937</name>
</gene>
<evidence type="ECO:0000259" key="2">
    <source>
        <dbReference type="PROSITE" id="PS50222"/>
    </source>
</evidence>
<sequence length="107" mass="10610">KQFDFEGAYNGSGFESGLAEGSGANGAYATSGFESSASYSGAAGVTGFETGLTGADGGFGSSSYESASFGAGVPGFDVATATFNNADKNKDGSVDADEFKQFYQGGL</sequence>
<dbReference type="Pfam" id="PF13202">
    <property type="entry name" value="EF-hand_5"/>
    <property type="match status" value="1"/>
</dbReference>
<protein>
    <recommendedName>
        <fullName evidence="2">EF-hand domain-containing protein</fullName>
    </recommendedName>
</protein>
<dbReference type="EMBL" id="CAJNOR010020869">
    <property type="protein sequence ID" value="CAF1690879.1"/>
    <property type="molecule type" value="Genomic_DNA"/>
</dbReference>
<dbReference type="InterPro" id="IPR002048">
    <property type="entry name" value="EF_hand_dom"/>
</dbReference>
<evidence type="ECO:0000313" key="3">
    <source>
        <dbReference type="EMBL" id="CAF1690879.1"/>
    </source>
</evidence>
<dbReference type="SUPFAM" id="SSF47473">
    <property type="entry name" value="EF-hand"/>
    <property type="match status" value="1"/>
</dbReference>
<dbReference type="InterPro" id="IPR018247">
    <property type="entry name" value="EF_Hand_1_Ca_BS"/>
</dbReference>
<reference evidence="3" key="1">
    <citation type="submission" date="2021-02" db="EMBL/GenBank/DDBJ databases">
        <authorList>
            <person name="Nowell W R."/>
        </authorList>
    </citation>
    <scope>NUCLEOTIDE SEQUENCE</scope>
</reference>
<evidence type="ECO:0000313" key="4">
    <source>
        <dbReference type="Proteomes" id="UP000663828"/>
    </source>
</evidence>
<feature type="domain" description="EF-hand" evidence="2">
    <location>
        <begin position="74"/>
        <end position="107"/>
    </location>
</feature>
<comment type="caution">
    <text evidence="3">The sequence shown here is derived from an EMBL/GenBank/DDBJ whole genome shotgun (WGS) entry which is preliminary data.</text>
</comment>
<dbReference type="AlphaFoldDB" id="A0A816HRV1"/>
<accession>A0A816HRV1</accession>
<dbReference type="PROSITE" id="PS00018">
    <property type="entry name" value="EF_HAND_1"/>
    <property type="match status" value="1"/>
</dbReference>